<evidence type="ECO:0000256" key="1">
    <source>
        <dbReference type="SAM" id="Phobius"/>
    </source>
</evidence>
<sequence length="49" mass="5937">MREHMSHQERRELWRERIAAFYDSGLSVAQLYATSLLTYVHYVRVPKLQ</sequence>
<reference evidence="2" key="3">
    <citation type="submission" date="2023-02" db="EMBL/GenBank/DDBJ databases">
        <title>Proposal of a novel subspecies: Alicyclobacillus hesperidum subspecies aegle.</title>
        <authorList>
            <person name="Goto K."/>
            <person name="Fujii T."/>
            <person name="Yasui K."/>
            <person name="Mochida K."/>
            <person name="Kato-Tanaka Y."/>
            <person name="Morohoshi S."/>
            <person name="An S.Y."/>
            <person name="Kasai H."/>
            <person name="Yokota A."/>
        </authorList>
    </citation>
    <scope>NUCLEOTIDE SEQUENCE</scope>
    <source>
        <strain evidence="2">DSM 12766</strain>
    </source>
</reference>
<name>A0A1H2TXN7_9BACL</name>
<dbReference type="AlphaFoldDB" id="A0A1H2TXN7"/>
<dbReference type="EMBL" id="FNOJ01000006">
    <property type="protein sequence ID" value="SDW48059.1"/>
    <property type="molecule type" value="Genomic_DNA"/>
</dbReference>
<keyword evidence="4" id="KW-1185">Reference proteome</keyword>
<organism evidence="3 4">
    <name type="scientific">Alicyclobacillus hesperidum</name>
    <dbReference type="NCBI Taxonomy" id="89784"/>
    <lineage>
        <taxon>Bacteria</taxon>
        <taxon>Bacillati</taxon>
        <taxon>Bacillota</taxon>
        <taxon>Bacilli</taxon>
        <taxon>Bacillales</taxon>
        <taxon>Alicyclobacillaceae</taxon>
        <taxon>Alicyclobacillus</taxon>
    </lineage>
</organism>
<evidence type="ECO:0000313" key="2">
    <source>
        <dbReference type="EMBL" id="GLV15002.1"/>
    </source>
</evidence>
<dbReference type="Proteomes" id="UP000182589">
    <property type="component" value="Unassembled WGS sequence"/>
</dbReference>
<accession>A0A1H2TXN7</accession>
<dbReference type="RefSeq" id="WP_244885133.1">
    <property type="nucleotide sequence ID" value="NZ_BSRA01000025.1"/>
</dbReference>
<dbReference type="Proteomes" id="UP001157137">
    <property type="component" value="Unassembled WGS sequence"/>
</dbReference>
<gene>
    <name evidence="2" type="ORF">Heshes_26880</name>
    <name evidence="3" type="ORF">SAMN04489725_106164</name>
</gene>
<evidence type="ECO:0000313" key="4">
    <source>
        <dbReference type="Proteomes" id="UP000182589"/>
    </source>
</evidence>
<reference evidence="3" key="1">
    <citation type="submission" date="2016-10" db="EMBL/GenBank/DDBJ databases">
        <authorList>
            <person name="de Groot N.N."/>
        </authorList>
    </citation>
    <scope>NUCLEOTIDE SEQUENCE [LARGE SCALE GENOMIC DNA]</scope>
    <source>
        <strain evidence="3">DSM 12489</strain>
    </source>
</reference>
<proteinExistence type="predicted"/>
<feature type="transmembrane region" description="Helical" evidence="1">
    <location>
        <begin position="20"/>
        <end position="42"/>
    </location>
</feature>
<dbReference type="STRING" id="89784.SAMN04489725_106164"/>
<protein>
    <submittedName>
        <fullName evidence="3">Uncharacterized protein</fullName>
    </submittedName>
</protein>
<dbReference type="EMBL" id="BSRA01000025">
    <property type="protein sequence ID" value="GLV15002.1"/>
    <property type="molecule type" value="Genomic_DNA"/>
</dbReference>
<keyword evidence="1" id="KW-0472">Membrane</keyword>
<reference evidence="4" key="2">
    <citation type="submission" date="2016-10" db="EMBL/GenBank/DDBJ databases">
        <authorList>
            <person name="Varghese N."/>
        </authorList>
    </citation>
    <scope>NUCLEOTIDE SEQUENCE [LARGE SCALE GENOMIC DNA]</scope>
    <source>
        <strain evidence="4">DSM 12489</strain>
    </source>
</reference>
<evidence type="ECO:0000313" key="3">
    <source>
        <dbReference type="EMBL" id="SDW48059.1"/>
    </source>
</evidence>
<keyword evidence="1" id="KW-0812">Transmembrane</keyword>
<keyword evidence="1" id="KW-1133">Transmembrane helix</keyword>